<proteinExistence type="predicted"/>
<organism evidence="2 3">
    <name type="scientific">Acanthocheilonema viteae</name>
    <name type="common">Filarial nematode worm</name>
    <name type="synonym">Dipetalonema viteae</name>
    <dbReference type="NCBI Taxonomy" id="6277"/>
    <lineage>
        <taxon>Eukaryota</taxon>
        <taxon>Metazoa</taxon>
        <taxon>Ecdysozoa</taxon>
        <taxon>Nematoda</taxon>
        <taxon>Chromadorea</taxon>
        <taxon>Rhabditida</taxon>
        <taxon>Spirurina</taxon>
        <taxon>Spiruromorpha</taxon>
        <taxon>Filarioidea</taxon>
        <taxon>Onchocercidae</taxon>
        <taxon>Acanthocheilonema</taxon>
    </lineage>
</organism>
<protein>
    <submittedName>
        <fullName evidence="2">Uncharacterized protein</fullName>
    </submittedName>
</protein>
<keyword evidence="3" id="KW-1185">Reference proteome</keyword>
<dbReference type="STRING" id="6277.A0A498S5M8"/>
<reference evidence="2 3" key="1">
    <citation type="submission" date="2018-08" db="EMBL/GenBank/DDBJ databases">
        <authorList>
            <person name="Laetsch R D."/>
            <person name="Stevens L."/>
            <person name="Kumar S."/>
            <person name="Blaxter L. M."/>
        </authorList>
    </citation>
    <scope>NUCLEOTIDE SEQUENCE [LARGE SCALE GENOMIC DNA]</scope>
</reference>
<dbReference type="EMBL" id="UPTC01000059">
    <property type="protein sequence ID" value="VBB26000.1"/>
    <property type="molecule type" value="Genomic_DNA"/>
</dbReference>
<sequence length="125" mass="14419">MSIATISTNKLPFAIQTILGNDDKQGKISEWEQPVCERNDSVKAQKTNQRNSPTVPQRIGHSCQSLPRHKKPRTSFTKKQLSFIMLSFRFMRKTSPYGTEMTVSEQYQCKIMHSQKLVKDLLVIF</sequence>
<feature type="compositionally biased region" description="Polar residues" evidence="1">
    <location>
        <begin position="44"/>
        <end position="55"/>
    </location>
</feature>
<accession>A0A498S5M8</accession>
<evidence type="ECO:0000313" key="3">
    <source>
        <dbReference type="Proteomes" id="UP000276991"/>
    </source>
</evidence>
<gene>
    <name evidence="2" type="ORF">NAV_LOCUS830</name>
</gene>
<evidence type="ECO:0000313" key="2">
    <source>
        <dbReference type="EMBL" id="VBB26000.1"/>
    </source>
</evidence>
<name>A0A498S5M8_ACAVI</name>
<feature type="region of interest" description="Disordered" evidence="1">
    <location>
        <begin position="38"/>
        <end position="75"/>
    </location>
</feature>
<dbReference type="Proteomes" id="UP000276991">
    <property type="component" value="Unassembled WGS sequence"/>
</dbReference>
<evidence type="ECO:0000256" key="1">
    <source>
        <dbReference type="SAM" id="MobiDB-lite"/>
    </source>
</evidence>
<dbReference type="AlphaFoldDB" id="A0A498S5M8"/>
<dbReference type="OrthoDB" id="6159439at2759"/>